<feature type="domain" description="Core-binding (CB)" evidence="7">
    <location>
        <begin position="91"/>
        <end position="183"/>
    </location>
</feature>
<evidence type="ECO:0000313" key="9">
    <source>
        <dbReference type="Proteomes" id="UP001600039"/>
    </source>
</evidence>
<name>A0ABW6HJW2_9FLAO</name>
<keyword evidence="4" id="KW-0233">DNA recombination</keyword>
<sequence length="389" mass="45480">MPNSKNFSTRNKSIAFLDYKPAELRMNKDWIIVYYAKNPVNRKLECQRLRVPTIASKTERIKHGKKIVLEINIRLAEGWSPFLEETGKNYKTFTEVVEGFLKQLKKQLKDGVVREDTLRTYNSNLNLLQQFFVEKRIKITFALEINKKLCVQYLDWVYIDRNNSPRTRNNHLAFLRLFCSFLVSRGIINENPVNGILPMKSQPKKREVFPENIRNKITEKLQSYDNGFYVLCMTTYFCLVRNTELGKLLVNMVNLKESSIFLPKEITKNRKDEFITIPSQFLPILKKHIGNSNPNHYLFSSDNFNVGAVQMPVRKIATAWEKLRKELNLESKYQFYSLKDTGITDLLNSGIPAIKVRDQARHYDIKITELYTPRNKGCDVTIQDANVSF</sequence>
<proteinExistence type="inferred from homology"/>
<dbReference type="Pfam" id="PF13102">
    <property type="entry name" value="Phage_int_SAM_5"/>
    <property type="match status" value="1"/>
</dbReference>
<keyword evidence="2" id="KW-0229">DNA integration</keyword>
<comment type="similarity">
    <text evidence="1">Belongs to the 'phage' integrase family.</text>
</comment>
<accession>A0ABW6HJW2</accession>
<dbReference type="InterPro" id="IPR002104">
    <property type="entry name" value="Integrase_catalytic"/>
</dbReference>
<comment type="caution">
    <text evidence="8">The sequence shown here is derived from an EMBL/GenBank/DDBJ whole genome shotgun (WGS) entry which is preliminary data.</text>
</comment>
<keyword evidence="3 5" id="KW-0238">DNA-binding</keyword>
<dbReference type="CDD" id="cd00397">
    <property type="entry name" value="DNA_BRE_C"/>
    <property type="match status" value="1"/>
</dbReference>
<dbReference type="InterPro" id="IPR050808">
    <property type="entry name" value="Phage_Integrase"/>
</dbReference>
<dbReference type="InterPro" id="IPR044068">
    <property type="entry name" value="CB"/>
</dbReference>
<evidence type="ECO:0000256" key="1">
    <source>
        <dbReference type="ARBA" id="ARBA00008857"/>
    </source>
</evidence>
<dbReference type="InterPro" id="IPR013762">
    <property type="entry name" value="Integrase-like_cat_sf"/>
</dbReference>
<gene>
    <name evidence="8" type="ORF">ACFX5D_04030</name>
</gene>
<dbReference type="PANTHER" id="PTHR30629">
    <property type="entry name" value="PROPHAGE INTEGRASE"/>
    <property type="match status" value="1"/>
</dbReference>
<evidence type="ECO:0000259" key="6">
    <source>
        <dbReference type="PROSITE" id="PS51898"/>
    </source>
</evidence>
<dbReference type="PANTHER" id="PTHR30629:SF2">
    <property type="entry name" value="PROPHAGE INTEGRASE INTS-RELATED"/>
    <property type="match status" value="1"/>
</dbReference>
<evidence type="ECO:0000256" key="5">
    <source>
        <dbReference type="PROSITE-ProRule" id="PRU01248"/>
    </source>
</evidence>
<dbReference type="Gene3D" id="1.10.150.130">
    <property type="match status" value="1"/>
</dbReference>
<evidence type="ECO:0000313" key="8">
    <source>
        <dbReference type="EMBL" id="MFE3847135.1"/>
    </source>
</evidence>
<dbReference type="Gene3D" id="1.10.443.10">
    <property type="entry name" value="Intergrase catalytic core"/>
    <property type="match status" value="1"/>
</dbReference>
<keyword evidence="9" id="KW-1185">Reference proteome</keyword>
<evidence type="ECO:0000256" key="4">
    <source>
        <dbReference type="ARBA" id="ARBA00023172"/>
    </source>
</evidence>
<feature type="domain" description="Tyr recombinase" evidence="6">
    <location>
        <begin position="204"/>
        <end position="389"/>
    </location>
</feature>
<dbReference type="RefSeq" id="WP_379856968.1">
    <property type="nucleotide sequence ID" value="NZ_JBHZQA010000002.1"/>
</dbReference>
<dbReference type="InterPro" id="IPR010998">
    <property type="entry name" value="Integrase_recombinase_N"/>
</dbReference>
<evidence type="ECO:0000256" key="2">
    <source>
        <dbReference type="ARBA" id="ARBA00022908"/>
    </source>
</evidence>
<evidence type="ECO:0000256" key="3">
    <source>
        <dbReference type="ARBA" id="ARBA00023125"/>
    </source>
</evidence>
<dbReference type="PROSITE" id="PS51898">
    <property type="entry name" value="TYR_RECOMBINASE"/>
    <property type="match status" value="1"/>
</dbReference>
<dbReference type="Pfam" id="PF00589">
    <property type="entry name" value="Phage_integrase"/>
    <property type="match status" value="1"/>
</dbReference>
<dbReference type="InterPro" id="IPR011010">
    <property type="entry name" value="DNA_brk_join_enz"/>
</dbReference>
<dbReference type="EMBL" id="JBHZQA010000002">
    <property type="protein sequence ID" value="MFE3847135.1"/>
    <property type="molecule type" value="Genomic_DNA"/>
</dbReference>
<organism evidence="8 9">
    <name type="scientific">Flavobacterium fructosi</name>
    <dbReference type="NCBI Taxonomy" id="3230416"/>
    <lineage>
        <taxon>Bacteria</taxon>
        <taxon>Pseudomonadati</taxon>
        <taxon>Bacteroidota</taxon>
        <taxon>Flavobacteriia</taxon>
        <taxon>Flavobacteriales</taxon>
        <taxon>Flavobacteriaceae</taxon>
        <taxon>Flavobacterium</taxon>
    </lineage>
</organism>
<dbReference type="PROSITE" id="PS51900">
    <property type="entry name" value="CB"/>
    <property type="match status" value="1"/>
</dbReference>
<protein>
    <submittedName>
        <fullName evidence="8">Tyrosine-type recombinase/integrase</fullName>
    </submittedName>
</protein>
<evidence type="ECO:0000259" key="7">
    <source>
        <dbReference type="PROSITE" id="PS51900"/>
    </source>
</evidence>
<dbReference type="SUPFAM" id="SSF56349">
    <property type="entry name" value="DNA breaking-rejoining enzymes"/>
    <property type="match status" value="1"/>
</dbReference>
<reference evidence="8 9" key="1">
    <citation type="submission" date="2024-06" db="EMBL/GenBank/DDBJ databases">
        <title>Flavobacterium spp. isolated from glacier.</title>
        <authorList>
            <person name="Han D."/>
        </authorList>
    </citation>
    <scope>NUCLEOTIDE SEQUENCE [LARGE SCALE GENOMIC DNA]</scope>
    <source>
        <strain evidence="8 9">LB3P45</strain>
    </source>
</reference>
<dbReference type="InterPro" id="IPR025269">
    <property type="entry name" value="SAM-like_dom"/>
</dbReference>
<dbReference type="Proteomes" id="UP001600039">
    <property type="component" value="Unassembled WGS sequence"/>
</dbReference>